<reference evidence="13 14" key="1">
    <citation type="journal article" date="2019" name="ISME J.">
        <title>Insights into ecological role of a new deltaproteobacterial order Candidatus Acidulodesulfobacterales by metagenomics and metatranscriptomics.</title>
        <authorList>
            <person name="Tan S."/>
            <person name="Liu J."/>
            <person name="Fang Y."/>
            <person name="Hedlund B.P."/>
            <person name="Lian Z.H."/>
            <person name="Huang L.Y."/>
            <person name="Li J.T."/>
            <person name="Huang L.N."/>
            <person name="Li W.J."/>
            <person name="Jiang H.C."/>
            <person name="Dong H.L."/>
            <person name="Shu W.S."/>
        </authorList>
    </citation>
    <scope>NUCLEOTIDE SEQUENCE [LARGE SCALE GENOMIC DNA]</scope>
    <source>
        <strain evidence="13">AP2</strain>
    </source>
</reference>
<comment type="cofactor">
    <cofactor evidence="10">
        <name>[4Fe-4S] cluster</name>
        <dbReference type="ChEBI" id="CHEBI:49883"/>
    </cofactor>
    <text evidence="10">Binds 1 [4Fe-4S] cluster. The cluster is coordinated with 3 cysteines and an exchangeable S-adenosyl-L-methionine.</text>
</comment>
<dbReference type="PROSITE" id="PS51918">
    <property type="entry name" value="RADICAL_SAM"/>
    <property type="match status" value="1"/>
</dbReference>
<evidence type="ECO:0000256" key="10">
    <source>
        <dbReference type="PIRSR" id="PIRSR004762-1"/>
    </source>
</evidence>
<dbReference type="Gene3D" id="3.20.20.70">
    <property type="entry name" value="Aldolase class I"/>
    <property type="match status" value="1"/>
</dbReference>
<evidence type="ECO:0000256" key="3">
    <source>
        <dbReference type="ARBA" id="ARBA00022485"/>
    </source>
</evidence>
<dbReference type="Proteomes" id="UP000316562">
    <property type="component" value="Unassembled WGS sequence"/>
</dbReference>
<feature type="binding site" evidence="10">
    <location>
        <position position="80"/>
    </location>
    <ligand>
        <name>[4Fe-4S] cluster</name>
        <dbReference type="ChEBI" id="CHEBI:49883"/>
        <note>4Fe-4S-S-AdoMet</note>
    </ligand>
</feature>
<dbReference type="GO" id="GO:0141093">
    <property type="term" value="F:5-amino-6-(D-ribitylamino)uracil--L-tyrosine 4-hydroxyphenyl transferase activity"/>
    <property type="evidence" value="ECO:0007669"/>
    <property type="project" value="UniProtKB-EC"/>
</dbReference>
<dbReference type="SUPFAM" id="SSF102114">
    <property type="entry name" value="Radical SAM enzymes"/>
    <property type="match status" value="1"/>
</dbReference>
<dbReference type="InterPro" id="IPR034405">
    <property type="entry name" value="F420"/>
</dbReference>
<dbReference type="SFLD" id="SFLDS00029">
    <property type="entry name" value="Radical_SAM"/>
    <property type="match status" value="1"/>
</dbReference>
<evidence type="ECO:0000256" key="8">
    <source>
        <dbReference type="ARBA" id="ARBA00023014"/>
    </source>
</evidence>
<dbReference type="GO" id="GO:0051539">
    <property type="term" value="F:4 iron, 4 sulfur cluster binding"/>
    <property type="evidence" value="ECO:0007669"/>
    <property type="project" value="UniProtKB-KW"/>
</dbReference>
<feature type="binding site" evidence="11">
    <location>
        <position position="301"/>
    </location>
    <ligand>
        <name>(3R)-3-methyl-D-ornithine</name>
        <dbReference type="ChEBI" id="CHEBI:64642"/>
    </ligand>
</feature>
<feature type="binding site" evidence="10">
    <location>
        <position position="73"/>
    </location>
    <ligand>
        <name>[4Fe-4S] cluster</name>
        <dbReference type="ChEBI" id="CHEBI:49883"/>
        <note>4Fe-4S-S-AdoMet</note>
    </ligand>
</feature>
<dbReference type="PANTHER" id="PTHR43076">
    <property type="entry name" value="FO SYNTHASE (COFH)"/>
    <property type="match status" value="1"/>
</dbReference>
<feature type="binding site" evidence="10">
    <location>
        <position position="77"/>
    </location>
    <ligand>
        <name>[4Fe-4S] cluster</name>
        <dbReference type="ChEBI" id="CHEBI:49883"/>
        <note>4Fe-4S-S-AdoMet</note>
    </ligand>
</feature>
<dbReference type="InterPro" id="IPR058240">
    <property type="entry name" value="rSAM_sf"/>
</dbReference>
<dbReference type="Pfam" id="PF19288">
    <property type="entry name" value="CofH_C"/>
    <property type="match status" value="1"/>
</dbReference>
<feature type="binding site" evidence="11">
    <location>
        <position position="185"/>
    </location>
    <ligand>
        <name>S-adenosyl-L-methionine</name>
        <dbReference type="ChEBI" id="CHEBI:59789"/>
    </ligand>
</feature>
<evidence type="ECO:0000256" key="4">
    <source>
        <dbReference type="ARBA" id="ARBA00022679"/>
    </source>
</evidence>
<dbReference type="InterPro" id="IPR006638">
    <property type="entry name" value="Elp3/MiaA/NifB-like_rSAM"/>
</dbReference>
<dbReference type="Pfam" id="PF04055">
    <property type="entry name" value="Radical_SAM"/>
    <property type="match status" value="1"/>
</dbReference>
<gene>
    <name evidence="13" type="primary">cofH</name>
    <name evidence="13" type="ORF">EVJ46_03825</name>
</gene>
<dbReference type="NCBIfam" id="TIGR00423">
    <property type="entry name" value="CofH family radical SAM protein"/>
    <property type="match status" value="1"/>
</dbReference>
<dbReference type="SFLD" id="SFLDF00342">
    <property type="entry name" value="cyclic_dehypoxanthine_futalosi"/>
    <property type="match status" value="1"/>
</dbReference>
<dbReference type="SFLD" id="SFLDG01064">
    <property type="entry name" value="F420__menaquinone_cofactor_bio"/>
    <property type="match status" value="1"/>
</dbReference>
<dbReference type="SFLD" id="SFLDF00343">
    <property type="entry name" value="aminofutalosine_synthase_(mqnE"/>
    <property type="match status" value="1"/>
</dbReference>
<dbReference type="InterPro" id="IPR045567">
    <property type="entry name" value="CofH/MnqC-like_C"/>
</dbReference>
<dbReference type="EMBL" id="SGBC01000001">
    <property type="protein sequence ID" value="RZD17367.1"/>
    <property type="molecule type" value="Genomic_DNA"/>
</dbReference>
<keyword evidence="7 10" id="KW-0408">Iron</keyword>
<comment type="pathway">
    <text evidence="1">Cofactor biosynthesis; coenzyme F0 biosynthesis.</text>
</comment>
<evidence type="ECO:0000256" key="2">
    <source>
        <dbReference type="ARBA" id="ARBA00012289"/>
    </source>
</evidence>
<keyword evidence="8 10" id="KW-0411">Iron-sulfur</keyword>
<dbReference type="PIRSF" id="PIRSF004762">
    <property type="entry name" value="CHP00423"/>
    <property type="match status" value="1"/>
</dbReference>
<keyword evidence="3 10" id="KW-0004">4Fe-4S</keyword>
<organism evidence="13 14">
    <name type="scientific">Acididesulfobacter guangdongensis</name>
    <dbReference type="NCBI Taxonomy" id="2597225"/>
    <lineage>
        <taxon>Bacteria</taxon>
        <taxon>Deltaproteobacteria</taxon>
        <taxon>Candidatus Acidulodesulfobacterales</taxon>
        <taxon>Candidatus Acididesulfobacter</taxon>
    </lineage>
</organism>
<dbReference type="AlphaFoldDB" id="A0A519BJD1"/>
<dbReference type="InterPro" id="IPR020050">
    <property type="entry name" value="FO_synthase_su2"/>
</dbReference>
<comment type="catalytic activity">
    <reaction evidence="9">
        <text>5-amino-6-(D-ribitylamino)uracil + L-tyrosine + S-adenosyl-L-methionine = 5-amino-5-(4-hydroxybenzyl)-6-(D-ribitylimino)-5,6-dihydrouracil + 2-iminoacetate + 5'-deoxyadenosine + L-methionine + H(+)</text>
        <dbReference type="Rhea" id="RHEA:55200"/>
        <dbReference type="ChEBI" id="CHEBI:15378"/>
        <dbReference type="ChEBI" id="CHEBI:15934"/>
        <dbReference type="ChEBI" id="CHEBI:17319"/>
        <dbReference type="ChEBI" id="CHEBI:57844"/>
        <dbReference type="ChEBI" id="CHEBI:58315"/>
        <dbReference type="ChEBI" id="CHEBI:59789"/>
        <dbReference type="ChEBI" id="CHEBI:77846"/>
        <dbReference type="ChEBI" id="CHEBI:85936"/>
        <dbReference type="EC" id="2.5.1.147"/>
    </reaction>
</comment>
<evidence type="ECO:0000256" key="1">
    <source>
        <dbReference type="ARBA" id="ARBA00004712"/>
    </source>
</evidence>
<dbReference type="GO" id="GO:0044689">
    <property type="term" value="F:7,8-didemethyl-8-hydroxy-5-deazariboflavin synthase activity"/>
    <property type="evidence" value="ECO:0007669"/>
    <property type="project" value="TreeGrafter"/>
</dbReference>
<dbReference type="UniPathway" id="UPA00072"/>
<evidence type="ECO:0000256" key="5">
    <source>
        <dbReference type="ARBA" id="ARBA00022691"/>
    </source>
</evidence>
<feature type="domain" description="Radical SAM core" evidence="12">
    <location>
        <begin position="59"/>
        <end position="297"/>
    </location>
</feature>
<keyword evidence="4" id="KW-0808">Transferase</keyword>
<dbReference type="InterPro" id="IPR019940">
    <property type="entry name" value="CofH_family"/>
</dbReference>
<accession>A0A519BJD1</accession>
<evidence type="ECO:0000313" key="14">
    <source>
        <dbReference type="Proteomes" id="UP000316562"/>
    </source>
</evidence>
<keyword evidence="5 10" id="KW-0949">S-adenosyl-L-methionine</keyword>
<dbReference type="EC" id="2.5.1.147" evidence="2"/>
<sequence>MINININKYHKLDNIFNKIDKSEQIDSDELLNLLDDSENFNEIIQYAAYLNKSVNGDNVSYVVNRNINFTNICYLNCKFCGYKRTVNSKDSFVLTIDKIIEKINEGYNIGINEVCVTGGINPDFNPDFYFNLIKSIRAAFPELHIHAFSPQEIFELSAKTGFSFEKVFEILKENGLDSMPGTAAEILAPETRKAICKDKISTLQWTEIIKTAHKMNIKSSATILVGHIESNADIAYHLYLIRKIQDSTNGFTEFIALPFIASKTSLKHQIQTGISADSQKILKFYAILRLYLNNFKNIQTSWPKIGTELAVKSLSCGINDFGGTLMEENITKSAGGNFGEYLSEKDIISLIKSAGKNPIRRDTLYNYIQQ</sequence>
<evidence type="ECO:0000256" key="6">
    <source>
        <dbReference type="ARBA" id="ARBA00022723"/>
    </source>
</evidence>
<comment type="caution">
    <text evidence="13">The sequence shown here is derived from an EMBL/GenBank/DDBJ whole genome shotgun (WGS) entry which is preliminary data.</text>
</comment>
<dbReference type="SMART" id="SM00729">
    <property type="entry name" value="Elp3"/>
    <property type="match status" value="1"/>
</dbReference>
<dbReference type="GO" id="GO:0046872">
    <property type="term" value="F:metal ion binding"/>
    <property type="evidence" value="ECO:0007669"/>
    <property type="project" value="UniProtKB-KW"/>
</dbReference>
<keyword evidence="6" id="KW-0479">Metal-binding</keyword>
<evidence type="ECO:0000313" key="13">
    <source>
        <dbReference type="EMBL" id="RZD17367.1"/>
    </source>
</evidence>
<evidence type="ECO:0000259" key="12">
    <source>
        <dbReference type="PROSITE" id="PS51918"/>
    </source>
</evidence>
<feature type="binding site" evidence="11">
    <location>
        <position position="149"/>
    </location>
    <ligand>
        <name>(3R)-3-methyl-D-ornithine</name>
        <dbReference type="ChEBI" id="CHEBI:64642"/>
    </ligand>
</feature>
<dbReference type="SFLD" id="SFLDG01388">
    <property type="entry name" value="7_8-didemethyl-8-hydroxy-5-dea"/>
    <property type="match status" value="1"/>
</dbReference>
<protein>
    <recommendedName>
        <fullName evidence="2">5-amino-6-(D-ribitylamino)uracil--L-tyrosine 4-hydroxyphenyl transferase</fullName>
        <ecNumber evidence="2">2.5.1.147</ecNumber>
    </recommendedName>
</protein>
<dbReference type="PANTHER" id="PTHR43076:SF1">
    <property type="entry name" value="LIPOYL SYNTHASE 2"/>
    <property type="match status" value="1"/>
</dbReference>
<dbReference type="NCBIfam" id="TIGR03551">
    <property type="entry name" value="F420_cofH"/>
    <property type="match status" value="1"/>
</dbReference>
<dbReference type="SFLD" id="SFLDG01389">
    <property type="entry name" value="menaquinone_synthsis_involved"/>
    <property type="match status" value="1"/>
</dbReference>
<proteinExistence type="predicted"/>
<evidence type="ECO:0000256" key="9">
    <source>
        <dbReference type="ARBA" id="ARBA00048468"/>
    </source>
</evidence>
<feature type="binding site" evidence="11">
    <location>
        <position position="79"/>
    </location>
    <ligand>
        <name>S-adenosyl-L-methionine</name>
        <dbReference type="ChEBI" id="CHEBI:59789"/>
    </ligand>
</feature>
<dbReference type="InterPro" id="IPR007197">
    <property type="entry name" value="rSAM"/>
</dbReference>
<evidence type="ECO:0000256" key="11">
    <source>
        <dbReference type="PIRSR" id="PIRSR004762-2"/>
    </source>
</evidence>
<dbReference type="CDD" id="cd01335">
    <property type="entry name" value="Radical_SAM"/>
    <property type="match status" value="1"/>
</dbReference>
<name>A0A519BJD1_ACIG2</name>
<dbReference type="InterPro" id="IPR013785">
    <property type="entry name" value="Aldolase_TIM"/>
</dbReference>
<evidence type="ECO:0000256" key="7">
    <source>
        <dbReference type="ARBA" id="ARBA00023004"/>
    </source>
</evidence>